<comment type="caution">
    <text evidence="2">The sequence shown here is derived from an EMBL/GenBank/DDBJ whole genome shotgun (WGS) entry which is preliminary data.</text>
</comment>
<dbReference type="PANTHER" id="PTHR42941:SF1">
    <property type="entry name" value="SLL1037 PROTEIN"/>
    <property type="match status" value="1"/>
</dbReference>
<evidence type="ECO:0000313" key="3">
    <source>
        <dbReference type="Proteomes" id="UP001230289"/>
    </source>
</evidence>
<evidence type="ECO:0000313" key="2">
    <source>
        <dbReference type="EMBL" id="MDQ4214142.1"/>
    </source>
</evidence>
<dbReference type="EMBL" id="JAVFCB010000004">
    <property type="protein sequence ID" value="MDQ4214142.1"/>
    <property type="molecule type" value="Genomic_DNA"/>
</dbReference>
<feature type="chain" id="PRO_5045528030" evidence="1">
    <location>
        <begin position="22"/>
        <end position="319"/>
    </location>
</feature>
<evidence type="ECO:0000256" key="1">
    <source>
        <dbReference type="SAM" id="SignalP"/>
    </source>
</evidence>
<reference evidence="2 3" key="1">
    <citation type="submission" date="2023-08" db="EMBL/GenBank/DDBJ databases">
        <title>Microbacterium sp. nov., isolated from a waste landfill.</title>
        <authorList>
            <person name="Wen W."/>
        </authorList>
    </citation>
    <scope>NUCLEOTIDE SEQUENCE [LARGE SCALE GENOMIC DNA]</scope>
    <source>
        <strain evidence="2 3">ASV81</strain>
    </source>
</reference>
<name>A0ABU0XG90_9MICO</name>
<dbReference type="RefSeq" id="WP_308489072.1">
    <property type="nucleotide sequence ID" value="NZ_JAVFCB010000004.1"/>
</dbReference>
<dbReference type="SUPFAM" id="SSF53850">
    <property type="entry name" value="Periplasmic binding protein-like II"/>
    <property type="match status" value="1"/>
</dbReference>
<gene>
    <name evidence="2" type="ORF">RBR11_09450</name>
</gene>
<sequence length="319" mass="33011">MTGLRRLLTALLCAVCLVALAACTPTDRGWAEHPQAIAGGGATGVYHAYGQRLAAVLSERLGARFTVLQTNGSVDNLQRIGAGAAVLGFAQGDAVADAVAGTGAFSRPLPIVAVARLYDEYVHVVVRADSPLHGIRDLAGRAISLGAEGSGVEVVSQRILGAAGVDAATIRNPKLGLEGSIAALQKGDIDGFFWVGGLPTPGIEKLATSTPVRLLPIDPGVVDAVNASHAGAYRQAEFPVGAYGIANSTTTMTVPNYLVTRADAPEVLIHDAAQTLFDARATIAQDVPAAALLDRRQAIFTDPIALHPGAIRYYREAHG</sequence>
<dbReference type="Proteomes" id="UP001230289">
    <property type="component" value="Unassembled WGS sequence"/>
</dbReference>
<dbReference type="PROSITE" id="PS51257">
    <property type="entry name" value="PROKAR_LIPOPROTEIN"/>
    <property type="match status" value="1"/>
</dbReference>
<proteinExistence type="predicted"/>
<feature type="signal peptide" evidence="1">
    <location>
        <begin position="1"/>
        <end position="21"/>
    </location>
</feature>
<dbReference type="NCBIfam" id="TIGR02122">
    <property type="entry name" value="TRAP_TAXI"/>
    <property type="match status" value="1"/>
</dbReference>
<organism evidence="2 3">
    <name type="scientific">Microbacterium capsulatum</name>
    <dbReference type="NCBI Taxonomy" id="3041921"/>
    <lineage>
        <taxon>Bacteria</taxon>
        <taxon>Bacillati</taxon>
        <taxon>Actinomycetota</taxon>
        <taxon>Actinomycetes</taxon>
        <taxon>Micrococcales</taxon>
        <taxon>Microbacteriaceae</taxon>
        <taxon>Microbacterium</taxon>
    </lineage>
</organism>
<dbReference type="Pfam" id="PF16868">
    <property type="entry name" value="NMT1_3"/>
    <property type="match status" value="1"/>
</dbReference>
<dbReference type="Gene3D" id="3.40.190.10">
    <property type="entry name" value="Periplasmic binding protein-like II"/>
    <property type="match status" value="2"/>
</dbReference>
<dbReference type="InterPro" id="IPR011852">
    <property type="entry name" value="TRAP_TAXI"/>
</dbReference>
<keyword evidence="1" id="KW-0732">Signal</keyword>
<protein>
    <submittedName>
        <fullName evidence="2">TAXI family TRAP transporter solute-binding subunit</fullName>
    </submittedName>
</protein>
<dbReference type="PANTHER" id="PTHR42941">
    <property type="entry name" value="SLL1037 PROTEIN"/>
    <property type="match status" value="1"/>
</dbReference>
<accession>A0ABU0XG90</accession>
<keyword evidence="3" id="KW-1185">Reference proteome</keyword>